<dbReference type="GO" id="GO:0033781">
    <property type="term" value="F:cholesterol 24-hydroxylase activity"/>
    <property type="evidence" value="ECO:0007669"/>
    <property type="project" value="InterPro"/>
</dbReference>
<protein>
    <recommendedName>
        <fullName evidence="4">Cytochrome P450</fullName>
    </recommendedName>
</protein>
<dbReference type="PANTHER" id="PTHR24293">
    <property type="entry name" value="CYTOCHROME P450 FAMILY 46 SUBFAMILY A"/>
    <property type="match status" value="1"/>
</dbReference>
<name>A0A9X0CWU3_9CNID</name>
<dbReference type="GO" id="GO:0006707">
    <property type="term" value="P:cholesterol catabolic process"/>
    <property type="evidence" value="ECO:0007669"/>
    <property type="project" value="InterPro"/>
</dbReference>
<evidence type="ECO:0000256" key="1">
    <source>
        <dbReference type="ARBA" id="ARBA00010617"/>
    </source>
</evidence>
<reference evidence="2" key="1">
    <citation type="submission" date="2023-01" db="EMBL/GenBank/DDBJ databases">
        <title>Genome assembly of the deep-sea coral Lophelia pertusa.</title>
        <authorList>
            <person name="Herrera S."/>
            <person name="Cordes E."/>
        </authorList>
    </citation>
    <scope>NUCLEOTIDE SEQUENCE</scope>
    <source>
        <strain evidence="2">USNM1676648</strain>
        <tissue evidence="2">Polyp</tissue>
    </source>
</reference>
<dbReference type="AlphaFoldDB" id="A0A9X0CWU3"/>
<evidence type="ECO:0000313" key="2">
    <source>
        <dbReference type="EMBL" id="KAJ7378491.1"/>
    </source>
</evidence>
<dbReference type="EMBL" id="MU826366">
    <property type="protein sequence ID" value="KAJ7378491.1"/>
    <property type="molecule type" value="Genomic_DNA"/>
</dbReference>
<dbReference type="InterPro" id="IPR001128">
    <property type="entry name" value="Cyt_P450"/>
</dbReference>
<dbReference type="PANTHER" id="PTHR24293:SF0">
    <property type="entry name" value="CYP46A1 PROTEIN-RELATED"/>
    <property type="match status" value="1"/>
</dbReference>
<dbReference type="Proteomes" id="UP001163046">
    <property type="component" value="Unassembled WGS sequence"/>
</dbReference>
<dbReference type="OrthoDB" id="1470350at2759"/>
<dbReference type="Gene3D" id="1.10.630.10">
    <property type="entry name" value="Cytochrome P450"/>
    <property type="match status" value="1"/>
</dbReference>
<dbReference type="GO" id="GO:0020037">
    <property type="term" value="F:heme binding"/>
    <property type="evidence" value="ECO:0007669"/>
    <property type="project" value="InterPro"/>
</dbReference>
<organism evidence="2 3">
    <name type="scientific">Desmophyllum pertusum</name>
    <dbReference type="NCBI Taxonomy" id="174260"/>
    <lineage>
        <taxon>Eukaryota</taxon>
        <taxon>Metazoa</taxon>
        <taxon>Cnidaria</taxon>
        <taxon>Anthozoa</taxon>
        <taxon>Hexacorallia</taxon>
        <taxon>Scleractinia</taxon>
        <taxon>Caryophylliina</taxon>
        <taxon>Caryophylliidae</taxon>
        <taxon>Desmophyllum</taxon>
    </lineage>
</organism>
<gene>
    <name evidence="2" type="ORF">OS493_023026</name>
</gene>
<dbReference type="InterPro" id="IPR039983">
    <property type="entry name" value="CYP46A1"/>
</dbReference>
<accession>A0A9X0CWU3</accession>
<sequence>MSSFNSTADLLLDQLATMADGKTEVCMFDEFARAALDVICKVAFGMDVDIINEKDTKFTEAVSLSFHGVEEASFDLFHKWNVFQYPFQRRVVKAVQFLRETGRKVIEVRKNAMKRGEQLPDDILQRIIQQQEAEPNLGIEDMLDDFVTFFIAGHETTSSFVGLLCS</sequence>
<evidence type="ECO:0000313" key="3">
    <source>
        <dbReference type="Proteomes" id="UP001163046"/>
    </source>
</evidence>
<comment type="similarity">
    <text evidence="1">Belongs to the cytochrome P450 family.</text>
</comment>
<dbReference type="Pfam" id="PF00067">
    <property type="entry name" value="p450"/>
    <property type="match status" value="1"/>
</dbReference>
<keyword evidence="3" id="KW-1185">Reference proteome</keyword>
<dbReference type="SUPFAM" id="SSF48264">
    <property type="entry name" value="Cytochrome P450"/>
    <property type="match status" value="1"/>
</dbReference>
<comment type="caution">
    <text evidence="2">The sequence shown here is derived from an EMBL/GenBank/DDBJ whole genome shotgun (WGS) entry which is preliminary data.</text>
</comment>
<dbReference type="GO" id="GO:0005506">
    <property type="term" value="F:iron ion binding"/>
    <property type="evidence" value="ECO:0007669"/>
    <property type="project" value="InterPro"/>
</dbReference>
<proteinExistence type="inferred from homology"/>
<dbReference type="InterPro" id="IPR036396">
    <property type="entry name" value="Cyt_P450_sf"/>
</dbReference>
<evidence type="ECO:0008006" key="4">
    <source>
        <dbReference type="Google" id="ProtNLM"/>
    </source>
</evidence>